<gene>
    <name evidence="1" type="ORF">RHABOEDO_000840</name>
</gene>
<evidence type="ECO:0000313" key="1">
    <source>
        <dbReference type="EMBL" id="QYF48646.1"/>
    </source>
</evidence>
<name>A0ABX8V1A8_9BACT</name>
<dbReference type="RefSeq" id="WP_215217077.1">
    <property type="nucleotide sequence ID" value="NZ_CP075587.1"/>
</dbReference>
<dbReference type="Proteomes" id="UP000826014">
    <property type="component" value="Chromosome"/>
</dbReference>
<evidence type="ECO:0000313" key="2">
    <source>
        <dbReference type="Proteomes" id="UP000826014"/>
    </source>
</evidence>
<accession>A0ABX8V1A8</accession>
<protein>
    <submittedName>
        <fullName evidence="1">Uncharacterized protein</fullName>
    </submittedName>
</protein>
<reference evidence="1 2" key="1">
    <citation type="journal article" date="2022" name="bioRxiv">
        <title>Ecology and evolution of chlamydial symbionts of arthropods.</title>
        <authorList>
            <person name="Halter T."/>
            <person name="Koestlbacher S."/>
            <person name="Collingro A."/>
            <person name="Sixt B.S."/>
            <person name="Toenshoff E.R."/>
            <person name="Hendrickx F."/>
            <person name="Kostanjsek R."/>
            <person name="Horn M."/>
        </authorList>
    </citation>
    <scope>NUCLEOTIDE SEQUENCE [LARGE SCALE GENOMIC DNA]</scope>
    <source>
        <strain evidence="1">W744xW776</strain>
    </source>
</reference>
<keyword evidence="2" id="KW-1185">Reference proteome</keyword>
<dbReference type="EMBL" id="CP075587">
    <property type="protein sequence ID" value="QYF48646.1"/>
    <property type="molecule type" value="Genomic_DNA"/>
</dbReference>
<proteinExistence type="predicted"/>
<organism evidence="1 2">
    <name type="scientific">Candidatus Rhabdochlamydia oedothoracis</name>
    <dbReference type="NCBI Taxonomy" id="2720720"/>
    <lineage>
        <taxon>Bacteria</taxon>
        <taxon>Pseudomonadati</taxon>
        <taxon>Chlamydiota</taxon>
        <taxon>Chlamydiia</taxon>
        <taxon>Parachlamydiales</taxon>
        <taxon>Candidatus Rhabdochlamydiaceae</taxon>
        <taxon>Candidatus Rhabdochlamydia</taxon>
    </lineage>
</organism>
<sequence length="136" mass="15235">MDEQVAKSLPTRRYPPIGRSDTIEVIRDAEGKPIRAKAVHGTCNIFNDEEILQVHPVVGRKPFGKRFNDYGGKEEVYIDFTQACKAIIQQQATRGCNAATAAMLIKDRGGKPDFYKLQDCNLGNDENIKQDIRLLA</sequence>